<reference evidence="5" key="2">
    <citation type="journal article" date="2016" name="Sci. Rep.">
        <title>Dictyocaulus viviparus genome, variome and transcriptome elucidate lungworm biology and support future intervention.</title>
        <authorList>
            <person name="McNulty S.N."/>
            <person name="Strube C."/>
            <person name="Rosa B.A."/>
            <person name="Martin J.C."/>
            <person name="Tyagi R."/>
            <person name="Choi Y.J."/>
            <person name="Wang Q."/>
            <person name="Hallsworth Pepin K."/>
            <person name="Zhang X."/>
            <person name="Ozersky P."/>
            <person name="Wilson R.K."/>
            <person name="Sternberg P.W."/>
            <person name="Gasser R.B."/>
            <person name="Mitreva M."/>
        </authorList>
    </citation>
    <scope>NUCLEOTIDE SEQUENCE [LARGE SCALE GENOMIC DNA]</scope>
    <source>
        <strain evidence="5">HannoverDv2000</strain>
    </source>
</reference>
<dbReference type="OrthoDB" id="5784816at2759"/>
<evidence type="ECO:0000256" key="2">
    <source>
        <dbReference type="SAM" id="Phobius"/>
    </source>
</evidence>
<evidence type="ECO:0000259" key="3">
    <source>
        <dbReference type="PROSITE" id="PS50202"/>
    </source>
</evidence>
<feature type="compositionally biased region" description="Basic and acidic residues" evidence="1">
    <location>
        <begin position="349"/>
        <end position="370"/>
    </location>
</feature>
<protein>
    <recommendedName>
        <fullName evidence="3">MSP domain-containing protein</fullName>
    </recommendedName>
</protein>
<name>A0A0D8XXY2_DICVI</name>
<dbReference type="InterPro" id="IPR008962">
    <property type="entry name" value="PapD-like_sf"/>
</dbReference>
<keyword evidence="2" id="KW-1133">Transmembrane helix</keyword>
<dbReference type="SUPFAM" id="SSF49354">
    <property type="entry name" value="PapD-like"/>
    <property type="match status" value="1"/>
</dbReference>
<dbReference type="AlphaFoldDB" id="A0A0D8XXY2"/>
<dbReference type="STRING" id="29172.A0A0D8XXY2"/>
<dbReference type="EMBL" id="KN716232">
    <property type="protein sequence ID" value="KJH49523.1"/>
    <property type="molecule type" value="Genomic_DNA"/>
</dbReference>
<keyword evidence="2" id="KW-0812">Transmembrane</keyword>
<proteinExistence type="predicted"/>
<feature type="transmembrane region" description="Helical" evidence="2">
    <location>
        <begin position="40"/>
        <end position="57"/>
    </location>
</feature>
<keyword evidence="5" id="KW-1185">Reference proteome</keyword>
<accession>A0A0D8XXY2</accession>
<dbReference type="Proteomes" id="UP000053766">
    <property type="component" value="Unassembled WGS sequence"/>
</dbReference>
<feature type="compositionally biased region" description="Basic and acidic residues" evidence="1">
    <location>
        <begin position="171"/>
        <end position="204"/>
    </location>
</feature>
<feature type="region of interest" description="Disordered" evidence="1">
    <location>
        <begin position="128"/>
        <end position="370"/>
    </location>
</feature>
<evidence type="ECO:0000313" key="5">
    <source>
        <dbReference type="Proteomes" id="UP000053766"/>
    </source>
</evidence>
<evidence type="ECO:0000313" key="4">
    <source>
        <dbReference type="EMBL" id="KJH49523.1"/>
    </source>
</evidence>
<organism evidence="4 5">
    <name type="scientific">Dictyocaulus viviparus</name>
    <name type="common">Bovine lungworm</name>
    <dbReference type="NCBI Taxonomy" id="29172"/>
    <lineage>
        <taxon>Eukaryota</taxon>
        <taxon>Metazoa</taxon>
        <taxon>Ecdysozoa</taxon>
        <taxon>Nematoda</taxon>
        <taxon>Chromadorea</taxon>
        <taxon>Rhabditida</taxon>
        <taxon>Rhabditina</taxon>
        <taxon>Rhabditomorpha</taxon>
        <taxon>Strongyloidea</taxon>
        <taxon>Metastrongylidae</taxon>
        <taxon>Dictyocaulus</taxon>
    </lineage>
</organism>
<feature type="compositionally biased region" description="Basic and acidic residues" evidence="1">
    <location>
        <begin position="256"/>
        <end position="266"/>
    </location>
</feature>
<dbReference type="Pfam" id="PF00635">
    <property type="entry name" value="Motile_Sperm"/>
    <property type="match status" value="1"/>
</dbReference>
<keyword evidence="2" id="KW-0472">Membrane</keyword>
<feature type="transmembrane region" description="Helical" evidence="2">
    <location>
        <begin position="376"/>
        <end position="394"/>
    </location>
</feature>
<feature type="compositionally biased region" description="Basic and acidic residues" evidence="1">
    <location>
        <begin position="294"/>
        <end position="303"/>
    </location>
</feature>
<feature type="compositionally biased region" description="Basic and acidic residues" evidence="1">
    <location>
        <begin position="275"/>
        <end position="284"/>
    </location>
</feature>
<dbReference type="PROSITE" id="PS50202">
    <property type="entry name" value="MSP"/>
    <property type="match status" value="1"/>
</dbReference>
<dbReference type="InterPro" id="IPR013783">
    <property type="entry name" value="Ig-like_fold"/>
</dbReference>
<feature type="transmembrane region" description="Helical" evidence="2">
    <location>
        <begin position="89"/>
        <end position="109"/>
    </location>
</feature>
<gene>
    <name evidence="4" type="ORF">DICVIV_04357</name>
</gene>
<sequence>MNSKRKQAVMKKKKDDDYEIAQIIGGSVAVLCAVSKQARVICNTIMVVVPLITTFGYPKEAPPKDDMVIYWGVFGILTLGDKELEKFPFYYDFKLLLALLLFLEPFRLVDKLREIIYSKDSDENRLANRRDKDFYRRKHSPRREKADTSKSGKRGKFFDAKDGGTGEADDASLKHENLFISEKDVDTPAEQSERKPSMSKRELDQTSGRPTSATAAAEADSKKAENSANATASGIATKQEGDGKKQESTTTITATKPKEEGKKEESTTAVTATKPEGEGKKEESTTTITATKPEGGEGKKDDSASTVTATKPDEGKDKKDESTRTAISPAQVGEGNKDESTHTAVSSETDVKKEESTKTARESDTDKPHEKKVDEISYLLTYFVDVIMIVVGFSYHTSNFPLYFASVSYIAIGHTIYRSRASMLKVKEEIEFYLAQALVIYKRSGVDRNREPNPMEHDDFHILREVPGIENVVLDPSVNIHEAIFRPLDRLVFNAPFDFDHVTYHMTLMNNTIHPMAFAIKGNCIPRVIAYPPYGVLKPKQRIPIAVTMRALKFA</sequence>
<feature type="compositionally biased region" description="Basic and acidic residues" evidence="1">
    <location>
        <begin position="143"/>
        <end position="164"/>
    </location>
</feature>
<dbReference type="Gene3D" id="2.60.40.10">
    <property type="entry name" value="Immunoglobulins"/>
    <property type="match status" value="1"/>
</dbReference>
<reference evidence="4 5" key="1">
    <citation type="submission" date="2013-11" db="EMBL/GenBank/DDBJ databases">
        <title>Draft genome of the bovine lungworm Dictyocaulus viviparus.</title>
        <authorList>
            <person name="Mitreva M."/>
        </authorList>
    </citation>
    <scope>NUCLEOTIDE SEQUENCE [LARGE SCALE GENOMIC DNA]</scope>
    <source>
        <strain evidence="4 5">HannoverDv2000</strain>
    </source>
</reference>
<feature type="compositionally biased region" description="Basic and acidic residues" evidence="1">
    <location>
        <begin position="311"/>
        <end position="323"/>
    </location>
</feature>
<feature type="domain" description="MSP" evidence="3">
    <location>
        <begin position="471"/>
        <end position="555"/>
    </location>
</feature>
<dbReference type="InterPro" id="IPR000535">
    <property type="entry name" value="MSP_dom"/>
</dbReference>
<feature type="transmembrane region" description="Helical" evidence="2">
    <location>
        <begin position="400"/>
        <end position="417"/>
    </location>
</feature>
<evidence type="ECO:0000256" key="1">
    <source>
        <dbReference type="SAM" id="MobiDB-lite"/>
    </source>
</evidence>